<reference evidence="1 2" key="1">
    <citation type="submission" date="2015-08" db="EMBL/GenBank/DDBJ databases">
        <title>Emmonsia species relationships and genome sequence.</title>
        <authorList>
            <person name="Cuomo C.A."/>
            <person name="Schwartz I.S."/>
            <person name="Kenyon C."/>
            <person name="De Hoog G.S."/>
            <person name="Govender N.P."/>
            <person name="Botha A."/>
            <person name="Moreno L."/>
            <person name="De Vries M."/>
            <person name="Munoz J.F."/>
            <person name="Stielow J.B."/>
        </authorList>
    </citation>
    <scope>NUCLEOTIDE SEQUENCE [LARGE SCALE GENOMIC DNA]</scope>
    <source>
        <strain evidence="1 2">EI222</strain>
    </source>
</reference>
<comment type="caution">
    <text evidence="1">The sequence shown here is derived from an EMBL/GenBank/DDBJ whole genome shotgun (WGS) entry which is preliminary data.</text>
</comment>
<evidence type="ECO:0000313" key="2">
    <source>
        <dbReference type="Proteomes" id="UP000242791"/>
    </source>
</evidence>
<keyword evidence="2" id="KW-1185">Reference proteome</keyword>
<protein>
    <submittedName>
        <fullName evidence="1">Uncharacterized protein</fullName>
    </submittedName>
</protein>
<dbReference type="VEuPathDB" id="FungiDB:ACJ73_07303"/>
<organism evidence="1 2">
    <name type="scientific">Blastomyces percursus</name>
    <dbReference type="NCBI Taxonomy" id="1658174"/>
    <lineage>
        <taxon>Eukaryota</taxon>
        <taxon>Fungi</taxon>
        <taxon>Dikarya</taxon>
        <taxon>Ascomycota</taxon>
        <taxon>Pezizomycotina</taxon>
        <taxon>Eurotiomycetes</taxon>
        <taxon>Eurotiomycetidae</taxon>
        <taxon>Onygenales</taxon>
        <taxon>Ajellomycetaceae</taxon>
        <taxon>Blastomyces</taxon>
    </lineage>
</organism>
<dbReference type="EMBL" id="LGTZ01001446">
    <property type="protein sequence ID" value="OJD21360.1"/>
    <property type="molecule type" value="Genomic_DNA"/>
</dbReference>
<dbReference type="Proteomes" id="UP000242791">
    <property type="component" value="Unassembled WGS sequence"/>
</dbReference>
<accession>A0A1J9PYG4</accession>
<dbReference type="AlphaFoldDB" id="A0A1J9PYG4"/>
<name>A0A1J9PYG4_9EURO</name>
<sequence>MTHKILIIIDYDATFKTLRPARIPESSQVLDFPKSMTAPVSFSHQLQSAETIFSHLAHCQPLLANVRTVDRCGGAREVRLRVVQG</sequence>
<proteinExistence type="predicted"/>
<gene>
    <name evidence="1" type="ORF">ACJ73_07303</name>
</gene>
<evidence type="ECO:0000313" key="1">
    <source>
        <dbReference type="EMBL" id="OJD21360.1"/>
    </source>
</evidence>